<evidence type="ECO:0000256" key="10">
    <source>
        <dbReference type="ARBA" id="ARBA00022984"/>
    </source>
</evidence>
<evidence type="ECO:0000313" key="19">
    <source>
        <dbReference type="EMBL" id="MBO0937770.1"/>
    </source>
</evidence>
<dbReference type="InterPro" id="IPR004101">
    <property type="entry name" value="Mur_ligase_C"/>
</dbReference>
<keyword evidence="10 14" id="KW-0573">Peptidoglycan synthesis</keyword>
<dbReference type="Proteomes" id="UP000664034">
    <property type="component" value="Unassembled WGS sequence"/>
</dbReference>
<evidence type="ECO:0000256" key="15">
    <source>
        <dbReference type="SAM" id="Phobius"/>
    </source>
</evidence>
<dbReference type="GO" id="GO:0005524">
    <property type="term" value="F:ATP binding"/>
    <property type="evidence" value="ECO:0007669"/>
    <property type="project" value="UniProtKB-UniRule"/>
</dbReference>
<evidence type="ECO:0000256" key="12">
    <source>
        <dbReference type="ARBA" id="ARBA00023316"/>
    </source>
</evidence>
<keyword evidence="5 14" id="KW-0436">Ligase</keyword>
<keyword evidence="15" id="KW-0812">Transmembrane</keyword>
<dbReference type="SUPFAM" id="SSF51984">
    <property type="entry name" value="MurCD N-terminal domain"/>
    <property type="match status" value="1"/>
</dbReference>
<dbReference type="Pfam" id="PF02875">
    <property type="entry name" value="Mur_ligase_C"/>
    <property type="match status" value="1"/>
</dbReference>
<keyword evidence="15" id="KW-0472">Membrane</keyword>
<dbReference type="GO" id="GO:0005737">
    <property type="term" value="C:cytoplasm"/>
    <property type="evidence" value="ECO:0007669"/>
    <property type="project" value="UniProtKB-SubCell"/>
</dbReference>
<evidence type="ECO:0000313" key="20">
    <source>
        <dbReference type="Proteomes" id="UP000664034"/>
    </source>
</evidence>
<evidence type="ECO:0000256" key="2">
    <source>
        <dbReference type="ARBA" id="ARBA00004752"/>
    </source>
</evidence>
<organism evidence="19 20">
    <name type="scientific">Fibrella rubiginis</name>
    <dbReference type="NCBI Taxonomy" id="2817060"/>
    <lineage>
        <taxon>Bacteria</taxon>
        <taxon>Pseudomonadati</taxon>
        <taxon>Bacteroidota</taxon>
        <taxon>Cytophagia</taxon>
        <taxon>Cytophagales</taxon>
        <taxon>Spirosomataceae</taxon>
        <taxon>Fibrella</taxon>
    </lineage>
</organism>
<dbReference type="InterPro" id="IPR050061">
    <property type="entry name" value="MurCDEF_pg_biosynth"/>
</dbReference>
<keyword evidence="9 14" id="KW-0133">Cell shape</keyword>
<dbReference type="Gene3D" id="3.90.190.20">
    <property type="entry name" value="Mur ligase, C-terminal domain"/>
    <property type="match status" value="1"/>
</dbReference>
<dbReference type="EC" id="6.3.2.8" evidence="3 14"/>
<keyword evidence="11 14" id="KW-0131">Cell cycle</keyword>
<evidence type="ECO:0000256" key="13">
    <source>
        <dbReference type="ARBA" id="ARBA00047833"/>
    </source>
</evidence>
<comment type="catalytic activity">
    <reaction evidence="13 14">
        <text>UDP-N-acetyl-alpha-D-muramate + L-alanine + ATP = UDP-N-acetyl-alpha-D-muramoyl-L-alanine + ADP + phosphate + H(+)</text>
        <dbReference type="Rhea" id="RHEA:23372"/>
        <dbReference type="ChEBI" id="CHEBI:15378"/>
        <dbReference type="ChEBI" id="CHEBI:30616"/>
        <dbReference type="ChEBI" id="CHEBI:43474"/>
        <dbReference type="ChEBI" id="CHEBI:57972"/>
        <dbReference type="ChEBI" id="CHEBI:70757"/>
        <dbReference type="ChEBI" id="CHEBI:83898"/>
        <dbReference type="ChEBI" id="CHEBI:456216"/>
        <dbReference type="EC" id="6.3.2.8"/>
    </reaction>
</comment>
<dbReference type="HAMAP" id="MF_00046">
    <property type="entry name" value="MurC"/>
    <property type="match status" value="1"/>
</dbReference>
<evidence type="ECO:0000256" key="8">
    <source>
        <dbReference type="ARBA" id="ARBA00022840"/>
    </source>
</evidence>
<keyword evidence="20" id="KW-1185">Reference proteome</keyword>
<feature type="domain" description="Mur ligase C-terminal" evidence="17">
    <location>
        <begin position="323"/>
        <end position="448"/>
    </location>
</feature>
<dbReference type="SUPFAM" id="SSF53244">
    <property type="entry name" value="MurD-like peptide ligases, peptide-binding domain"/>
    <property type="match status" value="1"/>
</dbReference>
<comment type="similarity">
    <text evidence="14">Belongs to the MurCDEF family.</text>
</comment>
<name>A0A939GJ75_9BACT</name>
<evidence type="ECO:0000256" key="4">
    <source>
        <dbReference type="ARBA" id="ARBA00022490"/>
    </source>
</evidence>
<evidence type="ECO:0000256" key="11">
    <source>
        <dbReference type="ARBA" id="ARBA00023306"/>
    </source>
</evidence>
<feature type="binding site" evidence="14">
    <location>
        <begin position="123"/>
        <end position="129"/>
    </location>
    <ligand>
        <name>ATP</name>
        <dbReference type="ChEBI" id="CHEBI:30616"/>
    </ligand>
</feature>
<dbReference type="Pfam" id="PF01225">
    <property type="entry name" value="Mur_ligase"/>
    <property type="match status" value="1"/>
</dbReference>
<keyword evidence="4 14" id="KW-0963">Cytoplasm</keyword>
<feature type="domain" description="Mur ligase N-terminal catalytic" evidence="16">
    <location>
        <begin position="12"/>
        <end position="114"/>
    </location>
</feature>
<dbReference type="NCBIfam" id="TIGR01082">
    <property type="entry name" value="murC"/>
    <property type="match status" value="1"/>
</dbReference>
<evidence type="ECO:0000256" key="6">
    <source>
        <dbReference type="ARBA" id="ARBA00022618"/>
    </source>
</evidence>
<accession>A0A939GJ75</accession>
<reference evidence="19" key="1">
    <citation type="submission" date="2021-03" db="EMBL/GenBank/DDBJ databases">
        <title>Fibrella sp. HMF5335 genome sequencing and assembly.</title>
        <authorList>
            <person name="Kang H."/>
            <person name="Kim H."/>
            <person name="Bae S."/>
            <person name="Joh K."/>
        </authorList>
    </citation>
    <scope>NUCLEOTIDE SEQUENCE</scope>
    <source>
        <strain evidence="19">HMF5335</strain>
    </source>
</reference>
<dbReference type="GO" id="GO:0071555">
    <property type="term" value="P:cell wall organization"/>
    <property type="evidence" value="ECO:0007669"/>
    <property type="project" value="UniProtKB-KW"/>
</dbReference>
<dbReference type="GO" id="GO:0051301">
    <property type="term" value="P:cell division"/>
    <property type="evidence" value="ECO:0007669"/>
    <property type="project" value="UniProtKB-KW"/>
</dbReference>
<comment type="function">
    <text evidence="14">Cell wall formation.</text>
</comment>
<keyword evidence="6 14" id="KW-0132">Cell division</keyword>
<comment type="subcellular location">
    <subcellularLocation>
        <location evidence="1 14">Cytoplasm</location>
    </subcellularLocation>
</comment>
<keyword evidence="12 14" id="KW-0961">Cell wall biogenesis/degradation</keyword>
<proteinExistence type="inferred from homology"/>
<dbReference type="Gene3D" id="3.40.1190.10">
    <property type="entry name" value="Mur-like, catalytic domain"/>
    <property type="match status" value="1"/>
</dbReference>
<dbReference type="Gene3D" id="3.40.50.720">
    <property type="entry name" value="NAD(P)-binding Rossmann-like Domain"/>
    <property type="match status" value="1"/>
</dbReference>
<evidence type="ECO:0000259" key="16">
    <source>
        <dbReference type="Pfam" id="PF01225"/>
    </source>
</evidence>
<dbReference type="GO" id="GO:0009252">
    <property type="term" value="P:peptidoglycan biosynthetic process"/>
    <property type="evidence" value="ECO:0007669"/>
    <property type="project" value="UniProtKB-UniRule"/>
</dbReference>
<protein>
    <recommendedName>
        <fullName evidence="3 14">UDP-N-acetylmuramate--L-alanine ligase</fullName>
        <ecNumber evidence="3 14">6.3.2.8</ecNumber>
    </recommendedName>
    <alternativeName>
        <fullName evidence="14">UDP-N-acetylmuramoyl-L-alanine synthetase</fullName>
    </alternativeName>
</protein>
<dbReference type="InterPro" id="IPR036615">
    <property type="entry name" value="Mur_ligase_C_dom_sf"/>
</dbReference>
<dbReference type="Pfam" id="PF08245">
    <property type="entry name" value="Mur_ligase_M"/>
    <property type="match status" value="1"/>
</dbReference>
<keyword evidence="8 14" id="KW-0067">ATP-binding</keyword>
<comment type="caution">
    <text evidence="19">The sequence shown here is derived from an EMBL/GenBank/DDBJ whole genome shotgun (WGS) entry which is preliminary data.</text>
</comment>
<dbReference type="AlphaFoldDB" id="A0A939GJ75"/>
<dbReference type="GO" id="GO:0008360">
    <property type="term" value="P:regulation of cell shape"/>
    <property type="evidence" value="ECO:0007669"/>
    <property type="project" value="UniProtKB-KW"/>
</dbReference>
<evidence type="ECO:0000259" key="18">
    <source>
        <dbReference type="Pfam" id="PF08245"/>
    </source>
</evidence>
<keyword evidence="7 14" id="KW-0547">Nucleotide-binding</keyword>
<dbReference type="InterPro" id="IPR005758">
    <property type="entry name" value="UDP-N-AcMur_Ala_ligase_MurC"/>
</dbReference>
<dbReference type="GO" id="GO:0008763">
    <property type="term" value="F:UDP-N-acetylmuramate-L-alanine ligase activity"/>
    <property type="evidence" value="ECO:0007669"/>
    <property type="project" value="UniProtKB-UniRule"/>
</dbReference>
<dbReference type="EMBL" id="JAFMYV010000007">
    <property type="protein sequence ID" value="MBO0937770.1"/>
    <property type="molecule type" value="Genomic_DNA"/>
</dbReference>
<dbReference type="InterPro" id="IPR036565">
    <property type="entry name" value="Mur-like_cat_sf"/>
</dbReference>
<dbReference type="PANTHER" id="PTHR43445:SF3">
    <property type="entry name" value="UDP-N-ACETYLMURAMATE--L-ALANINE LIGASE"/>
    <property type="match status" value="1"/>
</dbReference>
<keyword evidence="15" id="KW-1133">Transmembrane helix</keyword>
<evidence type="ECO:0000256" key="5">
    <source>
        <dbReference type="ARBA" id="ARBA00022598"/>
    </source>
</evidence>
<sequence>MATVTLSSIRNVYFLGIGGIGMSALARWFLVNGYSVAGYDKTATTLTQSLAAEGMTIHYTEAVDQIPVSFRENPADTLVVYTPAVPVQHAEYVYFSENGFTIQKRSQVLGLLAGRMTTIGVAGTHGKTTTSSMVAHVLRNAGVNCAAFLGGITQNYGTNFLLNEPADDLSKVICVVEADEFDRSFLTLFPEYAIVTSTDADHLDIYGDHNAVLDSFRAFVGQIHESGVLFQREGLGLDGATRATVRNYSLKSGAYHAANLRIEAARFVFDLVYPGGTVPDIRLMIPGFHNVENAVAAAAVALKVGVSAKALRDGLNTYRGVRRRFEYVLDTETMILIDDYAHHPAEVDAFLTSVKALYPNRELTVIFQPHLFSRTRDFAEGFARSLSLADHVVLLPIYPARESPIDGVTSDLILRHVKSISKQISTKEAISSVLRDKKATLVVTVGAGDIDQLVPVLKKDFDTNG</sequence>
<evidence type="ECO:0000259" key="17">
    <source>
        <dbReference type="Pfam" id="PF02875"/>
    </source>
</evidence>
<evidence type="ECO:0000256" key="9">
    <source>
        <dbReference type="ARBA" id="ARBA00022960"/>
    </source>
</evidence>
<dbReference type="SUPFAM" id="SSF53623">
    <property type="entry name" value="MurD-like peptide ligases, catalytic domain"/>
    <property type="match status" value="1"/>
</dbReference>
<feature type="transmembrane region" description="Helical" evidence="15">
    <location>
        <begin position="12"/>
        <end position="30"/>
    </location>
</feature>
<dbReference type="InterPro" id="IPR013221">
    <property type="entry name" value="Mur_ligase_cen"/>
</dbReference>
<evidence type="ECO:0000256" key="1">
    <source>
        <dbReference type="ARBA" id="ARBA00004496"/>
    </source>
</evidence>
<dbReference type="PANTHER" id="PTHR43445">
    <property type="entry name" value="UDP-N-ACETYLMURAMATE--L-ALANINE LIGASE-RELATED"/>
    <property type="match status" value="1"/>
</dbReference>
<evidence type="ECO:0000256" key="14">
    <source>
        <dbReference type="HAMAP-Rule" id="MF_00046"/>
    </source>
</evidence>
<dbReference type="InterPro" id="IPR000713">
    <property type="entry name" value="Mur_ligase_N"/>
</dbReference>
<comment type="pathway">
    <text evidence="2 14">Cell wall biogenesis; peptidoglycan biosynthesis.</text>
</comment>
<gene>
    <name evidence="14" type="primary">murC</name>
    <name evidence="19" type="ORF">J2I47_14520</name>
</gene>
<evidence type="ECO:0000256" key="3">
    <source>
        <dbReference type="ARBA" id="ARBA00012211"/>
    </source>
</evidence>
<evidence type="ECO:0000256" key="7">
    <source>
        <dbReference type="ARBA" id="ARBA00022741"/>
    </source>
</evidence>
<feature type="domain" description="Mur ligase central" evidence="18">
    <location>
        <begin position="121"/>
        <end position="301"/>
    </location>
</feature>